<evidence type="ECO:0000313" key="2">
    <source>
        <dbReference type="Proteomes" id="UP001432166"/>
    </source>
</evidence>
<proteinExistence type="predicted"/>
<protein>
    <submittedName>
        <fullName evidence="1">Uncharacterized protein</fullName>
    </submittedName>
</protein>
<name>A0ABZ1JSC5_9ACTN</name>
<evidence type="ECO:0000313" key="1">
    <source>
        <dbReference type="EMBL" id="WTP54572.1"/>
    </source>
</evidence>
<dbReference type="Proteomes" id="UP001432166">
    <property type="component" value="Chromosome"/>
</dbReference>
<dbReference type="RefSeq" id="WP_189775575.1">
    <property type="nucleotide sequence ID" value="NZ_BMVY01000018.1"/>
</dbReference>
<dbReference type="EMBL" id="CP108133">
    <property type="protein sequence ID" value="WTP54572.1"/>
    <property type="molecule type" value="Genomic_DNA"/>
</dbReference>
<sequence>MAVAELFVADEIVSRLSENARRQAAFHLHKRDCQTCGAPLGDQAPALAVDDCGPLLSLTLSHQDCRPSGWYEFRSLVVGAHLSWTSRSFTLPADERSDRAPRAMFIVCPHLEAVHLDRSDDDWSVNTERHWRARGFRPVGRELVVDNWVADQAPPRARLIGSTIHIDAGLDGQWFSLADLDTVRACRSQGGLLLGISTTCEPTSVTGPNDILRYGIAGHIFLGWVPLS</sequence>
<organism evidence="1 2">
    <name type="scientific">Streptomyces tauricus</name>
    <dbReference type="NCBI Taxonomy" id="68274"/>
    <lineage>
        <taxon>Bacteria</taxon>
        <taxon>Bacillati</taxon>
        <taxon>Actinomycetota</taxon>
        <taxon>Actinomycetes</taxon>
        <taxon>Kitasatosporales</taxon>
        <taxon>Streptomycetaceae</taxon>
        <taxon>Streptomyces</taxon>
        <taxon>Streptomyces aurantiacus group</taxon>
    </lineage>
</organism>
<gene>
    <name evidence="1" type="ORF">OG288_43445</name>
</gene>
<accession>A0ABZ1JSC5</accession>
<reference evidence="1" key="1">
    <citation type="submission" date="2022-10" db="EMBL/GenBank/DDBJ databases">
        <title>The complete genomes of actinobacterial strains from the NBC collection.</title>
        <authorList>
            <person name="Joergensen T.S."/>
            <person name="Alvarez Arevalo M."/>
            <person name="Sterndorff E.B."/>
            <person name="Faurdal D."/>
            <person name="Vuksanovic O."/>
            <person name="Mourched A.-S."/>
            <person name="Charusanti P."/>
            <person name="Shaw S."/>
            <person name="Blin K."/>
            <person name="Weber T."/>
        </authorList>
    </citation>
    <scope>NUCLEOTIDE SEQUENCE</scope>
    <source>
        <strain evidence="1">NBC_00189</strain>
    </source>
</reference>
<keyword evidence="2" id="KW-1185">Reference proteome</keyword>